<reference evidence="2 3" key="1">
    <citation type="submission" date="2022-01" db="EMBL/GenBank/DDBJ databases">
        <title>Draft genome sequence of Sabulilitoribacter multivorans KCTC 32326.</title>
        <authorList>
            <person name="Oh J.-S."/>
        </authorList>
    </citation>
    <scope>NUCLEOTIDE SEQUENCE [LARGE SCALE GENOMIC DNA]</scope>
    <source>
        <strain evidence="2 3">M-M16</strain>
    </source>
</reference>
<feature type="transmembrane region" description="Helical" evidence="1">
    <location>
        <begin position="123"/>
        <end position="145"/>
    </location>
</feature>
<dbReference type="Proteomes" id="UP001200022">
    <property type="component" value="Unassembled WGS sequence"/>
</dbReference>
<accession>A0ABS9IDX5</accession>
<organism evidence="2 3">
    <name type="scientific">Flaviramulus multivorans</name>
    <dbReference type="NCBI Taxonomy" id="1304750"/>
    <lineage>
        <taxon>Bacteria</taxon>
        <taxon>Pseudomonadati</taxon>
        <taxon>Bacteroidota</taxon>
        <taxon>Flavobacteriia</taxon>
        <taxon>Flavobacteriales</taxon>
        <taxon>Flavobacteriaceae</taxon>
        <taxon>Flaviramulus</taxon>
    </lineage>
</organism>
<keyword evidence="3" id="KW-1185">Reference proteome</keyword>
<dbReference type="PANTHER" id="PTHR36974:SF1">
    <property type="entry name" value="DOXX FAMILY MEMBRANE PROTEIN"/>
    <property type="match status" value="1"/>
</dbReference>
<evidence type="ECO:0000256" key="1">
    <source>
        <dbReference type="SAM" id="Phobius"/>
    </source>
</evidence>
<feature type="transmembrane region" description="Helical" evidence="1">
    <location>
        <begin position="67"/>
        <end position="84"/>
    </location>
</feature>
<gene>
    <name evidence="2" type="ORF">L3X39_00025</name>
</gene>
<evidence type="ECO:0000313" key="3">
    <source>
        <dbReference type="Proteomes" id="UP001200022"/>
    </source>
</evidence>
<evidence type="ECO:0008006" key="4">
    <source>
        <dbReference type="Google" id="ProtNLM"/>
    </source>
</evidence>
<keyword evidence="1" id="KW-1133">Transmembrane helix</keyword>
<feature type="transmembrane region" description="Helical" evidence="1">
    <location>
        <begin position="90"/>
        <end position="111"/>
    </location>
</feature>
<sequence>MTILIVLIAVSSFSYFMIKAIKGTNDFSRSARVGMSTMLVFTALGHFLFAEGMTLMIPSGIPYKRELVYITGVLEIFVAIGLQISSFRKVIAWLLIIFFILILPANINASLHQLNYQTGTFDGYGLTYLWFRIPLQVFFIGWIYFSSIRPLKGFRLQVLDNIQKYR</sequence>
<feature type="transmembrane region" description="Helical" evidence="1">
    <location>
        <begin position="33"/>
        <end position="55"/>
    </location>
</feature>
<comment type="caution">
    <text evidence="2">The sequence shown here is derived from an EMBL/GenBank/DDBJ whole genome shotgun (WGS) entry which is preliminary data.</text>
</comment>
<keyword evidence="1" id="KW-0472">Membrane</keyword>
<dbReference type="RefSeq" id="WP_237229321.1">
    <property type="nucleotide sequence ID" value="NZ_JAKKDV010000001.1"/>
</dbReference>
<protein>
    <recommendedName>
        <fullName evidence="4">DoxX family protein</fullName>
    </recommendedName>
</protein>
<keyword evidence="1" id="KW-0812">Transmembrane</keyword>
<name>A0ABS9IDX5_9FLAO</name>
<dbReference type="EMBL" id="JAKKDV010000001">
    <property type="protein sequence ID" value="MCF7559006.1"/>
    <property type="molecule type" value="Genomic_DNA"/>
</dbReference>
<proteinExistence type="predicted"/>
<evidence type="ECO:0000313" key="2">
    <source>
        <dbReference type="EMBL" id="MCF7559006.1"/>
    </source>
</evidence>
<dbReference type="PANTHER" id="PTHR36974">
    <property type="entry name" value="MEMBRANE PROTEIN-RELATED"/>
    <property type="match status" value="1"/>
</dbReference>